<dbReference type="Gene3D" id="3.90.940.10">
    <property type="match status" value="1"/>
</dbReference>
<dbReference type="GO" id="GO:0005666">
    <property type="term" value="C:RNA polymerase III complex"/>
    <property type="evidence" value="ECO:0007669"/>
    <property type="project" value="TreeGrafter"/>
</dbReference>
<dbReference type="AlphaFoldDB" id="A0A8H7BVK3"/>
<dbReference type="GO" id="GO:0006360">
    <property type="term" value="P:transcription by RNA polymerase I"/>
    <property type="evidence" value="ECO:0007669"/>
    <property type="project" value="TreeGrafter"/>
</dbReference>
<gene>
    <name evidence="6" type="primary">POLR2F_2</name>
    <name evidence="6" type="ORF">EC973_006676</name>
</gene>
<dbReference type="GO" id="GO:0042797">
    <property type="term" value="P:tRNA transcription by RNA polymerase III"/>
    <property type="evidence" value="ECO:0007669"/>
    <property type="project" value="TreeGrafter"/>
</dbReference>
<evidence type="ECO:0000256" key="1">
    <source>
        <dbReference type="ARBA" id="ARBA00004123"/>
    </source>
</evidence>
<evidence type="ECO:0000313" key="6">
    <source>
        <dbReference type="EMBL" id="KAF7728040.1"/>
    </source>
</evidence>
<proteinExistence type="inferred from homology"/>
<dbReference type="GO" id="GO:0005736">
    <property type="term" value="C:RNA polymerase I complex"/>
    <property type="evidence" value="ECO:0007669"/>
    <property type="project" value="TreeGrafter"/>
</dbReference>
<dbReference type="GO" id="GO:0003899">
    <property type="term" value="F:DNA-directed RNA polymerase activity"/>
    <property type="evidence" value="ECO:0007669"/>
    <property type="project" value="InterPro"/>
</dbReference>
<dbReference type="SUPFAM" id="SSF63562">
    <property type="entry name" value="RPB6/omega subunit-like"/>
    <property type="match status" value="1"/>
</dbReference>
<dbReference type="NCBIfam" id="NF002208">
    <property type="entry name" value="PRK01099.1-3"/>
    <property type="match status" value="1"/>
</dbReference>
<name>A0A8H7BVK3_9FUNG</name>
<dbReference type="InterPro" id="IPR028363">
    <property type="entry name" value="RPB6"/>
</dbReference>
<keyword evidence="3" id="KW-0804">Transcription</keyword>
<protein>
    <submittedName>
        <fullName evidence="6">DNA-directed RNA polymerases I, II, and III subunit RPABC2</fullName>
    </submittedName>
</protein>
<evidence type="ECO:0000256" key="5">
    <source>
        <dbReference type="ARBA" id="ARBA00025773"/>
    </source>
</evidence>
<dbReference type="PANTHER" id="PTHR47227">
    <property type="entry name" value="DNA-DIRECTED RNA POLYMERASE SUBUNIT K"/>
    <property type="match status" value="1"/>
</dbReference>
<dbReference type="HAMAP" id="MF_00192">
    <property type="entry name" value="RNApol_arch_Rpo6"/>
    <property type="match status" value="1"/>
</dbReference>
<keyword evidence="2 6" id="KW-0240">DNA-directed RNA polymerase</keyword>
<dbReference type="InterPro" id="IPR020708">
    <property type="entry name" value="DNA-dir_RNA_polK_14-18kDa_CS"/>
</dbReference>
<dbReference type="PROSITE" id="PS01111">
    <property type="entry name" value="RNA_POL_K_14KD"/>
    <property type="match status" value="1"/>
</dbReference>
<dbReference type="Proteomes" id="UP000605846">
    <property type="component" value="Unassembled WGS sequence"/>
</dbReference>
<comment type="similarity">
    <text evidence="5">Belongs to the archaeal Rpo6/eukaryotic RPB6 RNA polymerase subunit family.</text>
</comment>
<dbReference type="PIRSF" id="PIRSF500154">
    <property type="entry name" value="RPB6"/>
    <property type="match status" value="1"/>
</dbReference>
<dbReference type="InterPro" id="IPR036161">
    <property type="entry name" value="RPB6/omega-like_sf"/>
</dbReference>
<evidence type="ECO:0000256" key="3">
    <source>
        <dbReference type="ARBA" id="ARBA00023163"/>
    </source>
</evidence>
<dbReference type="GO" id="GO:0003677">
    <property type="term" value="F:DNA binding"/>
    <property type="evidence" value="ECO:0007669"/>
    <property type="project" value="InterPro"/>
</dbReference>
<dbReference type="EMBL" id="JABAYA010000044">
    <property type="protein sequence ID" value="KAF7728040.1"/>
    <property type="molecule type" value="Genomic_DNA"/>
</dbReference>
<keyword evidence="7" id="KW-1185">Reference proteome</keyword>
<evidence type="ECO:0000256" key="4">
    <source>
        <dbReference type="ARBA" id="ARBA00023242"/>
    </source>
</evidence>
<dbReference type="GO" id="GO:0005665">
    <property type="term" value="C:RNA polymerase II, core complex"/>
    <property type="evidence" value="ECO:0007669"/>
    <property type="project" value="InterPro"/>
</dbReference>
<comment type="subcellular location">
    <subcellularLocation>
        <location evidence="1">Nucleus</location>
    </subcellularLocation>
</comment>
<dbReference type="NCBIfam" id="NF002207">
    <property type="entry name" value="PRK01099.1-2"/>
    <property type="match status" value="1"/>
</dbReference>
<reference evidence="6" key="1">
    <citation type="submission" date="2020-01" db="EMBL/GenBank/DDBJ databases">
        <title>Genome Sequencing of Three Apophysomyces-Like Fungal Strains Confirms a Novel Fungal Genus in the Mucoromycota with divergent Burkholderia-like Endosymbiotic Bacteria.</title>
        <authorList>
            <person name="Stajich J.E."/>
            <person name="Macias A.M."/>
            <person name="Carter-House D."/>
            <person name="Lovett B."/>
            <person name="Kasson L.R."/>
            <person name="Berry K."/>
            <person name="Grigoriev I."/>
            <person name="Chang Y."/>
            <person name="Spatafora J."/>
            <person name="Kasson M.T."/>
        </authorList>
    </citation>
    <scope>NUCLEOTIDE SEQUENCE</scope>
    <source>
        <strain evidence="6">NRRL A-21654</strain>
    </source>
</reference>
<accession>A0A8H7BVK3</accession>
<dbReference type="Pfam" id="PF01192">
    <property type="entry name" value="RNA_pol_Rpb6"/>
    <property type="match status" value="1"/>
</dbReference>
<dbReference type="SMART" id="SM01409">
    <property type="entry name" value="RNA_pol_Rpb6"/>
    <property type="match status" value="1"/>
</dbReference>
<dbReference type="InterPro" id="IPR006111">
    <property type="entry name" value="Rpo6/Rpb6"/>
</dbReference>
<dbReference type="GO" id="GO:0006366">
    <property type="term" value="P:transcription by RNA polymerase II"/>
    <property type="evidence" value="ECO:0007669"/>
    <property type="project" value="TreeGrafter"/>
</dbReference>
<keyword evidence="4" id="KW-0539">Nucleus</keyword>
<evidence type="ECO:0000313" key="7">
    <source>
        <dbReference type="Proteomes" id="UP000605846"/>
    </source>
</evidence>
<dbReference type="InterPro" id="IPR006110">
    <property type="entry name" value="Pol_omega/Rpo6/RPB6"/>
</dbReference>
<sequence length="135" mass="15508">MSDVEDYDNYEYDYGDHFGETVDDVELENEGEEEEHTTILDEVVNANTTEAPVPLENKEKFTTPYLTKYERARVLGTRALQISLGAPVMIELQGESDPLVIAKRELREKKIPLIVRRTLPDGSYEDWCIKDLIVD</sequence>
<organism evidence="6 7">
    <name type="scientific">Apophysomyces ossiformis</name>
    <dbReference type="NCBI Taxonomy" id="679940"/>
    <lineage>
        <taxon>Eukaryota</taxon>
        <taxon>Fungi</taxon>
        <taxon>Fungi incertae sedis</taxon>
        <taxon>Mucoromycota</taxon>
        <taxon>Mucoromycotina</taxon>
        <taxon>Mucoromycetes</taxon>
        <taxon>Mucorales</taxon>
        <taxon>Mucorineae</taxon>
        <taxon>Mucoraceae</taxon>
        <taxon>Apophysomyces</taxon>
    </lineage>
</organism>
<evidence type="ECO:0000256" key="2">
    <source>
        <dbReference type="ARBA" id="ARBA00022478"/>
    </source>
</evidence>
<dbReference type="PIRSF" id="PIRSF000778">
    <property type="entry name" value="RpoK/RPB6"/>
    <property type="match status" value="1"/>
</dbReference>
<dbReference type="PANTHER" id="PTHR47227:SF5">
    <property type="entry name" value="DNA-DIRECTED RNA POLYMERASES I, II, AND III SUBUNIT RPABC2"/>
    <property type="match status" value="1"/>
</dbReference>
<comment type="caution">
    <text evidence="6">The sequence shown here is derived from an EMBL/GenBank/DDBJ whole genome shotgun (WGS) entry which is preliminary data.</text>
</comment>
<dbReference type="OrthoDB" id="259769at2759"/>